<dbReference type="PANTHER" id="PTHR12482:SF14">
    <property type="entry name" value="LIPASE YOR059C ISOFORM X1"/>
    <property type="match status" value="1"/>
</dbReference>
<proteinExistence type="predicted"/>
<reference evidence="2 3" key="1">
    <citation type="submission" date="2023-12" db="EMBL/GenBank/DDBJ databases">
        <title>A high-quality genome assembly for Dillenia turbinata (Dilleniales).</title>
        <authorList>
            <person name="Chanderbali A."/>
        </authorList>
    </citation>
    <scope>NUCLEOTIDE SEQUENCE [LARGE SCALE GENOMIC DNA]</scope>
    <source>
        <strain evidence="2">LSX21</strain>
        <tissue evidence="2">Leaf</tissue>
    </source>
</reference>
<accession>A0AAN8ZG79</accession>
<evidence type="ECO:0000259" key="1">
    <source>
        <dbReference type="Pfam" id="PF05057"/>
    </source>
</evidence>
<dbReference type="Proteomes" id="UP001370490">
    <property type="component" value="Unassembled WGS sequence"/>
</dbReference>
<organism evidence="2 3">
    <name type="scientific">Dillenia turbinata</name>
    <dbReference type="NCBI Taxonomy" id="194707"/>
    <lineage>
        <taxon>Eukaryota</taxon>
        <taxon>Viridiplantae</taxon>
        <taxon>Streptophyta</taxon>
        <taxon>Embryophyta</taxon>
        <taxon>Tracheophyta</taxon>
        <taxon>Spermatophyta</taxon>
        <taxon>Magnoliopsida</taxon>
        <taxon>eudicotyledons</taxon>
        <taxon>Gunneridae</taxon>
        <taxon>Pentapetalae</taxon>
        <taxon>Dilleniales</taxon>
        <taxon>Dilleniaceae</taxon>
        <taxon>Dillenia</taxon>
    </lineage>
</organism>
<protein>
    <recommendedName>
        <fullName evidence="1">DUF676 domain-containing protein</fullName>
    </recommendedName>
</protein>
<dbReference type="FunFam" id="3.40.50.1820:FF:000188">
    <property type="entry name" value="putative lipase ROG1 isoform X1"/>
    <property type="match status" value="1"/>
</dbReference>
<dbReference type="EMBL" id="JBAMMX010000007">
    <property type="protein sequence ID" value="KAK6936871.1"/>
    <property type="molecule type" value="Genomic_DNA"/>
</dbReference>
<dbReference type="AlphaFoldDB" id="A0AAN8ZG79"/>
<dbReference type="InterPro" id="IPR044294">
    <property type="entry name" value="Lipase-like"/>
</dbReference>
<dbReference type="InterPro" id="IPR007751">
    <property type="entry name" value="DUF676_lipase-like"/>
</dbReference>
<gene>
    <name evidence="2" type="ORF">RJ641_033901</name>
</gene>
<dbReference type="InterPro" id="IPR029058">
    <property type="entry name" value="AB_hydrolase_fold"/>
</dbReference>
<sequence length="360" mass="40283">MGNGVCCSESVNGCHDFYSCNSSESSSADHLVVMVNGILGSAADWQFAAQQFVEMLRDKVFVHRMEFPCSERNAAMLTLDGVDVMGERLAAEVHELINHKPNLQKISFVAHSVGGLVARFAIGILYAPPKEQSSEDSSAKACEKKARATICGLEPMNFITVATPHLGSRGNKQVPFLFGVPLLEKLAGHVVHLILKRTGQHLFLVDNDEGKPPLLRRMVEDYGEYYFMSALCAFRRRVAYANVGYDNIVGWRTSSIRCNSQLPKWEDSIHEKYPHIVYEEHCKAYDAEKCDFVSPEESGSDKIEAELVAALSRVSWEKVDVSFHSCRQRLAAHNVIQVKDHTMHMEGADVIQHMIDHFLL</sequence>
<keyword evidence="3" id="KW-1185">Reference proteome</keyword>
<dbReference type="SUPFAM" id="SSF53474">
    <property type="entry name" value="alpha/beta-Hydrolases"/>
    <property type="match status" value="1"/>
</dbReference>
<feature type="domain" description="DUF676" evidence="1">
    <location>
        <begin position="26"/>
        <end position="253"/>
    </location>
</feature>
<evidence type="ECO:0000313" key="3">
    <source>
        <dbReference type="Proteomes" id="UP001370490"/>
    </source>
</evidence>
<evidence type="ECO:0000313" key="2">
    <source>
        <dbReference type="EMBL" id="KAK6936871.1"/>
    </source>
</evidence>
<dbReference type="Pfam" id="PF05057">
    <property type="entry name" value="DUF676"/>
    <property type="match status" value="1"/>
</dbReference>
<dbReference type="Gene3D" id="3.40.50.1820">
    <property type="entry name" value="alpha/beta hydrolase"/>
    <property type="match status" value="1"/>
</dbReference>
<comment type="caution">
    <text evidence="2">The sequence shown here is derived from an EMBL/GenBank/DDBJ whole genome shotgun (WGS) entry which is preliminary data.</text>
</comment>
<dbReference type="PANTHER" id="PTHR12482">
    <property type="entry name" value="LIPASE ROG1-RELATED-RELATED"/>
    <property type="match status" value="1"/>
</dbReference>
<name>A0AAN8ZG79_9MAGN</name>